<organism evidence="3 4">
    <name type="scientific">Pycnoporus cinnabarinus</name>
    <name type="common">Cinnabar-red polypore</name>
    <name type="synonym">Trametes cinnabarina</name>
    <dbReference type="NCBI Taxonomy" id="5643"/>
    <lineage>
        <taxon>Eukaryota</taxon>
        <taxon>Fungi</taxon>
        <taxon>Dikarya</taxon>
        <taxon>Basidiomycota</taxon>
        <taxon>Agaricomycotina</taxon>
        <taxon>Agaricomycetes</taxon>
        <taxon>Polyporales</taxon>
        <taxon>Polyporaceae</taxon>
        <taxon>Trametes</taxon>
    </lineage>
</organism>
<evidence type="ECO:0000259" key="2">
    <source>
        <dbReference type="Pfam" id="PF04664"/>
    </source>
</evidence>
<evidence type="ECO:0000256" key="1">
    <source>
        <dbReference type="ARBA" id="ARBA00010365"/>
    </source>
</evidence>
<name>A0A060SC70_PYCCI</name>
<dbReference type="EMBL" id="CCBP010000061">
    <property type="protein sequence ID" value="CDO69993.1"/>
    <property type="molecule type" value="Genomic_DNA"/>
</dbReference>
<comment type="similarity">
    <text evidence="1">Belongs to the opioid growth factor receptor family.</text>
</comment>
<dbReference type="OrthoDB" id="9030204at2759"/>
<keyword evidence="4" id="KW-1185">Reference proteome</keyword>
<dbReference type="PANTHER" id="PTHR14015:SF2">
    <property type="entry name" value="OPIOID GROWTH FACTOR RECEPTOR (OGFR) CONSERVED DOMAIN-CONTAINING PROTEIN"/>
    <property type="match status" value="1"/>
</dbReference>
<dbReference type="PANTHER" id="PTHR14015">
    <property type="entry name" value="OPIOID GROWTH FACTOR RECEPTOR OGFR ZETA-TYPE OPIOID RECEPTOR"/>
    <property type="match status" value="1"/>
</dbReference>
<feature type="domain" description="Opioid growth factor receptor (OGFr) conserved" evidence="2">
    <location>
        <begin position="24"/>
        <end position="224"/>
    </location>
</feature>
<sequence length="242" mass="28958">MSLPQDIREFLEGYADVPDDPRLNANFEFYSNKRRHSSEQSVVFHVNLTLRWRTDYAKLEYKHGYIQWLFPLQEYGMNYEAQPLQKHEIAAMKADGTILERLHRSYTIMLGFYGMELVSRDTGELRRALDWEERFRNLVRAPHNNLRISRILKSLSEFGLEHLNAGFVLFVLAEQSTNKQLNTPMIISSMDRWWANCLRNKEERHWINEMVRRVRTDSDFVFTDEDYRNALNRREETGFFPP</sequence>
<dbReference type="OMA" id="WWANCLR"/>
<dbReference type="AlphaFoldDB" id="A0A060SC70"/>
<evidence type="ECO:0000313" key="3">
    <source>
        <dbReference type="EMBL" id="CDO69993.1"/>
    </source>
</evidence>
<protein>
    <recommendedName>
        <fullName evidence="2">Opioid growth factor receptor (OGFr) conserved domain-containing protein</fullName>
    </recommendedName>
</protein>
<dbReference type="HOGENOM" id="CLU_032134_2_0_1"/>
<dbReference type="GO" id="GO:0140625">
    <property type="term" value="F:opioid growth factor receptor activity"/>
    <property type="evidence" value="ECO:0007669"/>
    <property type="project" value="InterPro"/>
</dbReference>
<accession>A0A060SC70</accession>
<dbReference type="Proteomes" id="UP000029665">
    <property type="component" value="Unassembled WGS sequence"/>
</dbReference>
<gene>
    <name evidence="3" type="ORF">BN946_scf184973.g3</name>
</gene>
<dbReference type="GO" id="GO:0016020">
    <property type="term" value="C:membrane"/>
    <property type="evidence" value="ECO:0007669"/>
    <property type="project" value="InterPro"/>
</dbReference>
<comment type="caution">
    <text evidence="3">The sequence shown here is derived from an EMBL/GenBank/DDBJ whole genome shotgun (WGS) entry which is preliminary data.</text>
</comment>
<dbReference type="InterPro" id="IPR006757">
    <property type="entry name" value="OGF_rcpt"/>
</dbReference>
<reference evidence="3" key="1">
    <citation type="submission" date="2014-01" db="EMBL/GenBank/DDBJ databases">
        <title>The genome of the white-rot fungus Pycnoporus cinnabarinus: a basidiomycete model with a versatile arsenal for lignocellulosic biomass breakdown.</title>
        <authorList>
            <person name="Levasseur A."/>
            <person name="Lomascolo A."/>
            <person name="Ruiz-Duenas F.J."/>
            <person name="Uzan E."/>
            <person name="Piumi F."/>
            <person name="Kues U."/>
            <person name="Ram A.F.J."/>
            <person name="Murat C."/>
            <person name="Haon M."/>
            <person name="Benoit I."/>
            <person name="Arfi Y."/>
            <person name="Chevret D."/>
            <person name="Drula E."/>
            <person name="Kwon M.J."/>
            <person name="Gouret P."/>
            <person name="Lesage-Meessen L."/>
            <person name="Lombard V."/>
            <person name="Mariette J."/>
            <person name="Noirot C."/>
            <person name="Park J."/>
            <person name="Patyshakuliyeva A."/>
            <person name="Wieneger R.A.B."/>
            <person name="Wosten H.A.B."/>
            <person name="Martin F."/>
            <person name="Coutinho P.M."/>
            <person name="de Vries R."/>
            <person name="Martinez A.T."/>
            <person name="Klopp C."/>
            <person name="Pontarotti P."/>
            <person name="Henrissat B."/>
            <person name="Record E."/>
        </authorList>
    </citation>
    <scope>NUCLEOTIDE SEQUENCE [LARGE SCALE GENOMIC DNA]</scope>
    <source>
        <strain evidence="3">BRFM137</strain>
    </source>
</reference>
<dbReference type="InterPro" id="IPR039574">
    <property type="entry name" value="OGFr"/>
</dbReference>
<evidence type="ECO:0000313" key="4">
    <source>
        <dbReference type="Proteomes" id="UP000029665"/>
    </source>
</evidence>
<proteinExistence type="inferred from homology"/>
<dbReference type="Pfam" id="PF04664">
    <property type="entry name" value="OGFr_N"/>
    <property type="match status" value="1"/>
</dbReference>